<reference evidence="6" key="6">
    <citation type="submission" date="2008-12" db="EMBL/GenBank/DDBJ databases">
        <title>Improved gene annotation of the rice (Oryza sativa) genomes.</title>
        <authorList>
            <person name="Wang J."/>
            <person name="Li R."/>
            <person name="Fan W."/>
            <person name="Huang Q."/>
            <person name="Zhang J."/>
            <person name="Zhou Y."/>
            <person name="Hu Y."/>
            <person name="Zi S."/>
            <person name="Li J."/>
            <person name="Ni P."/>
            <person name="Zheng H."/>
            <person name="Zhang Y."/>
            <person name="Zhao M."/>
            <person name="Hao Q."/>
            <person name="McDermott J."/>
            <person name="Samudrala R."/>
            <person name="Kristiansen K."/>
            <person name="Wong G.K.-S."/>
        </authorList>
    </citation>
    <scope>NUCLEOTIDE SEQUENCE</scope>
</reference>
<reference evidence="6" key="2">
    <citation type="journal article" date="2005" name="PLoS Biol.">
        <title>The genomes of Oryza sativa: a history of duplications.</title>
        <authorList>
            <person name="Yu J."/>
            <person name="Wang J."/>
            <person name="Lin W."/>
            <person name="Li S."/>
            <person name="Li H."/>
            <person name="Zhou J."/>
            <person name="Ni P."/>
            <person name="Dong W."/>
            <person name="Hu S."/>
            <person name="Zeng C."/>
            <person name="Zhang J."/>
            <person name="Zhang Y."/>
            <person name="Li R."/>
            <person name="Xu Z."/>
            <person name="Li S."/>
            <person name="Li X."/>
            <person name="Zheng H."/>
            <person name="Cong L."/>
            <person name="Lin L."/>
            <person name="Yin J."/>
            <person name="Geng J."/>
            <person name="Li G."/>
            <person name="Shi J."/>
            <person name="Liu J."/>
            <person name="Lv H."/>
            <person name="Li J."/>
            <person name="Wang J."/>
            <person name="Deng Y."/>
            <person name="Ran L."/>
            <person name="Shi X."/>
            <person name="Wang X."/>
            <person name="Wu Q."/>
            <person name="Li C."/>
            <person name="Ren X."/>
            <person name="Wang J."/>
            <person name="Wang X."/>
            <person name="Li D."/>
            <person name="Liu D."/>
            <person name="Zhang X."/>
            <person name="Ji Z."/>
            <person name="Zhao W."/>
            <person name="Sun Y."/>
            <person name="Zhang Z."/>
            <person name="Bao J."/>
            <person name="Han Y."/>
            <person name="Dong L."/>
            <person name="Ji J."/>
            <person name="Chen P."/>
            <person name="Wu S."/>
            <person name="Liu J."/>
            <person name="Xiao Y."/>
            <person name="Bu D."/>
            <person name="Tan J."/>
            <person name="Yang L."/>
            <person name="Ye C."/>
            <person name="Zhang J."/>
            <person name="Xu J."/>
            <person name="Zhou Y."/>
            <person name="Yu Y."/>
            <person name="Zhang B."/>
            <person name="Zhuang S."/>
            <person name="Wei H."/>
            <person name="Liu B."/>
            <person name="Lei M."/>
            <person name="Yu H."/>
            <person name="Li Y."/>
            <person name="Xu H."/>
            <person name="Wei S."/>
            <person name="He X."/>
            <person name="Fang L."/>
            <person name="Zhang Z."/>
            <person name="Zhang Y."/>
            <person name="Huang X."/>
            <person name="Su Z."/>
            <person name="Tong W."/>
            <person name="Li J."/>
            <person name="Tong Z."/>
            <person name="Li S."/>
            <person name="Ye J."/>
            <person name="Wang L."/>
            <person name="Fang L."/>
            <person name="Lei T."/>
            <person name="Chen C."/>
            <person name="Chen H."/>
            <person name="Xu Z."/>
            <person name="Li H."/>
            <person name="Huang H."/>
            <person name="Zhang F."/>
            <person name="Xu H."/>
            <person name="Li N."/>
            <person name="Zhao C."/>
            <person name="Li S."/>
            <person name="Dong L."/>
            <person name="Huang Y."/>
            <person name="Li L."/>
            <person name="Xi Y."/>
            <person name="Qi Q."/>
            <person name="Li W."/>
            <person name="Zhang B."/>
            <person name="Hu W."/>
            <person name="Zhang Y."/>
            <person name="Tian X."/>
            <person name="Jiao Y."/>
            <person name="Liang X."/>
            <person name="Jin J."/>
            <person name="Gao L."/>
            <person name="Zheng W."/>
            <person name="Hao B."/>
            <person name="Liu S."/>
            <person name="Wang W."/>
            <person name="Yuan L."/>
            <person name="Cao M."/>
            <person name="McDermott J."/>
            <person name="Samudrala R."/>
            <person name="Wang J."/>
            <person name="Wong G.K."/>
            <person name="Yang H."/>
        </authorList>
    </citation>
    <scope>NUCLEOTIDE SEQUENCE [LARGE SCALE GENOMIC DNA]</scope>
</reference>
<dbReference type="Proteomes" id="UP000007752">
    <property type="component" value="Chromosome 11"/>
</dbReference>
<dbReference type="EMBL" id="AC134044">
    <property type="protein sequence ID" value="AAX96290.1"/>
    <property type="molecule type" value="Genomic_DNA"/>
</dbReference>
<feature type="chain" id="PRO_5039740255" description="Dirigent protein" evidence="4">
    <location>
        <begin position="22"/>
        <end position="182"/>
    </location>
</feature>
<evidence type="ECO:0000313" key="5">
    <source>
        <dbReference type="EMBL" id="AAX96290.1"/>
    </source>
</evidence>
<keyword evidence="4" id="KW-0052">Apoplast</keyword>
<reference evidence="7" key="1">
    <citation type="journal article" date="2005" name="Nature">
        <title>The map-based sequence of the rice genome.</title>
        <authorList>
            <consortium name="International rice genome sequencing project (IRGSP)"/>
            <person name="Matsumoto T."/>
            <person name="Wu J."/>
            <person name="Kanamori H."/>
            <person name="Katayose Y."/>
            <person name="Fujisawa M."/>
            <person name="Namiki N."/>
            <person name="Mizuno H."/>
            <person name="Yamamoto K."/>
            <person name="Antonio B.A."/>
            <person name="Baba T."/>
            <person name="Sakata K."/>
            <person name="Nagamura Y."/>
            <person name="Aoki H."/>
            <person name="Arikawa K."/>
            <person name="Arita K."/>
            <person name="Bito T."/>
            <person name="Chiden Y."/>
            <person name="Fujitsuka N."/>
            <person name="Fukunaka R."/>
            <person name="Hamada M."/>
            <person name="Harada C."/>
            <person name="Hayashi A."/>
            <person name="Hijishita S."/>
            <person name="Honda M."/>
            <person name="Hosokawa S."/>
            <person name="Ichikawa Y."/>
            <person name="Idonuma A."/>
            <person name="Iijima M."/>
            <person name="Ikeda M."/>
            <person name="Ikeno M."/>
            <person name="Ito K."/>
            <person name="Ito S."/>
            <person name="Ito T."/>
            <person name="Ito Y."/>
            <person name="Ito Y."/>
            <person name="Iwabuchi A."/>
            <person name="Kamiya K."/>
            <person name="Karasawa W."/>
            <person name="Kurita K."/>
            <person name="Katagiri S."/>
            <person name="Kikuta A."/>
            <person name="Kobayashi H."/>
            <person name="Kobayashi N."/>
            <person name="Machita K."/>
            <person name="Maehara T."/>
            <person name="Masukawa M."/>
            <person name="Mizubayashi T."/>
            <person name="Mukai Y."/>
            <person name="Nagasaki H."/>
            <person name="Nagata Y."/>
            <person name="Naito S."/>
            <person name="Nakashima M."/>
            <person name="Nakama Y."/>
            <person name="Nakamichi Y."/>
            <person name="Nakamura M."/>
            <person name="Meguro A."/>
            <person name="Negishi M."/>
            <person name="Ohta I."/>
            <person name="Ohta T."/>
            <person name="Okamoto M."/>
            <person name="Ono N."/>
            <person name="Saji S."/>
            <person name="Sakaguchi M."/>
            <person name="Sakai K."/>
            <person name="Shibata M."/>
            <person name="Shimokawa T."/>
            <person name="Song J."/>
            <person name="Takazaki Y."/>
            <person name="Terasawa K."/>
            <person name="Tsugane M."/>
            <person name="Tsuji K."/>
            <person name="Ueda S."/>
            <person name="Waki K."/>
            <person name="Yamagata H."/>
            <person name="Yamamoto M."/>
            <person name="Yamamoto S."/>
            <person name="Yamane H."/>
            <person name="Yoshiki S."/>
            <person name="Yoshihara R."/>
            <person name="Yukawa K."/>
            <person name="Zhong H."/>
            <person name="Yano M."/>
            <person name="Yuan Q."/>
            <person name="Ouyang S."/>
            <person name="Liu J."/>
            <person name="Jones K.M."/>
            <person name="Gansberger K."/>
            <person name="Moffat K."/>
            <person name="Hill J."/>
            <person name="Bera J."/>
            <person name="Fadrosh D."/>
            <person name="Jin S."/>
            <person name="Johri S."/>
            <person name="Kim M."/>
            <person name="Overton L."/>
            <person name="Reardon M."/>
            <person name="Tsitrin T."/>
            <person name="Vuong H."/>
            <person name="Weaver B."/>
            <person name="Ciecko A."/>
            <person name="Tallon L."/>
            <person name="Jackson J."/>
            <person name="Pai G."/>
            <person name="Aken S.V."/>
            <person name="Utterback T."/>
            <person name="Reidmuller S."/>
            <person name="Feldblyum T."/>
            <person name="Hsiao J."/>
            <person name="Zismann V."/>
            <person name="Iobst S."/>
            <person name="de Vazeille A.R."/>
            <person name="Buell C.R."/>
            <person name="Ying K."/>
            <person name="Li Y."/>
            <person name="Lu T."/>
            <person name="Huang Y."/>
            <person name="Zhao Q."/>
            <person name="Feng Q."/>
            <person name="Zhang L."/>
            <person name="Zhu J."/>
            <person name="Weng Q."/>
            <person name="Mu J."/>
            <person name="Lu Y."/>
            <person name="Fan D."/>
            <person name="Liu Y."/>
            <person name="Guan J."/>
            <person name="Zhang Y."/>
            <person name="Yu S."/>
            <person name="Liu X."/>
            <person name="Zhang Y."/>
            <person name="Hong G."/>
            <person name="Han B."/>
            <person name="Choisne N."/>
            <person name="Demange N."/>
            <person name="Orjeda G."/>
            <person name="Samain S."/>
            <person name="Cattolico L."/>
            <person name="Pelletier E."/>
            <person name="Couloux A."/>
            <person name="Segurens B."/>
            <person name="Wincker P."/>
            <person name="D'Hont A."/>
            <person name="Scarpelli C."/>
            <person name="Weissenbach J."/>
            <person name="Salanoubat M."/>
            <person name="Quetier F."/>
            <person name="Yu Y."/>
            <person name="Kim H.R."/>
            <person name="Rambo T."/>
            <person name="Currie J."/>
            <person name="Collura K."/>
            <person name="Luo M."/>
            <person name="Yang T."/>
            <person name="Ammiraju J.S.S."/>
            <person name="Engler F."/>
            <person name="Soderlund C."/>
            <person name="Wing R.A."/>
            <person name="Palmer L.E."/>
            <person name="de la Bastide M."/>
            <person name="Spiegel L."/>
            <person name="Nascimento L."/>
            <person name="Zutavern T."/>
            <person name="O'Shaughnessy A."/>
            <person name="Dike S."/>
            <person name="Dedhia N."/>
            <person name="Preston R."/>
            <person name="Balija V."/>
            <person name="McCombie W.R."/>
            <person name="Chow T."/>
            <person name="Chen H."/>
            <person name="Chung M."/>
            <person name="Chen C."/>
            <person name="Shaw J."/>
            <person name="Wu H."/>
            <person name="Hsiao K."/>
            <person name="Chao Y."/>
            <person name="Chu M."/>
            <person name="Cheng C."/>
            <person name="Hour A."/>
            <person name="Lee P."/>
            <person name="Lin S."/>
            <person name="Lin Y."/>
            <person name="Liou J."/>
            <person name="Liu S."/>
            <person name="Hsing Y."/>
            <person name="Raghuvanshi S."/>
            <person name="Mohanty A."/>
            <person name="Bharti A.K."/>
            <person name="Gaur A."/>
            <person name="Gupta V."/>
            <person name="Kumar D."/>
            <person name="Ravi V."/>
            <person name="Vij S."/>
            <person name="Kapur A."/>
            <person name="Khurana P."/>
            <person name="Khurana P."/>
            <person name="Khurana J.P."/>
            <person name="Tyagi A.K."/>
            <person name="Gaikwad K."/>
            <person name="Singh A."/>
            <person name="Dalal V."/>
            <person name="Srivastava S."/>
            <person name="Dixit A."/>
            <person name="Pal A.K."/>
            <person name="Ghazi I.A."/>
            <person name="Yadav M."/>
            <person name="Pandit A."/>
            <person name="Bhargava A."/>
            <person name="Sureshbabu K."/>
            <person name="Batra K."/>
            <person name="Sharma T.R."/>
            <person name="Mohapatra T."/>
            <person name="Singh N.K."/>
            <person name="Messing J."/>
            <person name="Nelson A.B."/>
            <person name="Fuks G."/>
            <person name="Kavchok S."/>
            <person name="Keizer G."/>
            <person name="Linton E."/>
            <person name="Llaca V."/>
            <person name="Song R."/>
            <person name="Tanyolac B."/>
            <person name="Young S."/>
            <person name="Ho-Il K."/>
            <person name="Hahn J.H."/>
            <person name="Sangsakoo G."/>
            <person name="Vanavichit A."/>
            <person name="de Mattos Luiz.A.T."/>
            <person name="Zimmer P.D."/>
            <person name="Malone G."/>
            <person name="Dellagostin O."/>
            <person name="de Oliveira A.C."/>
            <person name="Bevan M."/>
            <person name="Bancroft I."/>
            <person name="Minx P."/>
            <person name="Cordum H."/>
            <person name="Wilson R."/>
            <person name="Cheng Z."/>
            <person name="Jin W."/>
            <person name="Jiang J."/>
            <person name="Leong S.A."/>
            <person name="Iwama H."/>
            <person name="Gojobori T."/>
            <person name="Itoh T."/>
            <person name="Niimura Y."/>
            <person name="Fujii Y."/>
            <person name="Habara T."/>
            <person name="Sakai H."/>
            <person name="Sato Y."/>
            <person name="Wilson G."/>
            <person name="Kumar K."/>
            <person name="McCouch S."/>
            <person name="Juretic N."/>
            <person name="Hoen D."/>
            <person name="Wright S."/>
            <person name="Bruskiewich R."/>
            <person name="Bureau T."/>
            <person name="Miyao A."/>
            <person name="Hirochika H."/>
            <person name="Nishikawa T."/>
            <person name="Kadowaki K."/>
            <person name="Sugiura M."/>
            <person name="Burr B."/>
            <person name="Sasaki T."/>
        </authorList>
    </citation>
    <scope>NUCLEOTIDE SEQUENCE [LARGE SCALE GENOMIC DNA]</scope>
    <source>
        <strain evidence="7">cv. Nipponbare</strain>
    </source>
</reference>
<gene>
    <name evidence="5" type="ordered locus">LOC_Os11g07740</name>
    <name evidence="6" type="ORF">OsJ_33177</name>
</gene>
<dbReference type="Proteomes" id="UP000000763">
    <property type="component" value="Chromosome 11"/>
</dbReference>
<proteinExistence type="inferred from homology"/>
<accession>A3C978</accession>
<evidence type="ECO:0000256" key="4">
    <source>
        <dbReference type="RuleBase" id="RU363099"/>
    </source>
</evidence>
<reference evidence="7" key="5">
    <citation type="journal article" date="2008" name="Nucleic Acids Res.">
        <title>The rice annotation project database (RAP-DB): 2008 update.</title>
        <authorList>
            <consortium name="The rice annotation project (RAP)"/>
        </authorList>
    </citation>
    <scope>GENOME REANNOTATION</scope>
    <source>
        <strain evidence="7">cv. Nipponbare</strain>
    </source>
</reference>
<protein>
    <recommendedName>
        <fullName evidence="4">Dirigent protein</fullName>
    </recommendedName>
</protein>
<organism evidence="6">
    <name type="scientific">Oryza sativa subsp. japonica</name>
    <name type="common">Rice</name>
    <dbReference type="NCBI Taxonomy" id="39947"/>
    <lineage>
        <taxon>Eukaryota</taxon>
        <taxon>Viridiplantae</taxon>
        <taxon>Streptophyta</taxon>
        <taxon>Embryophyta</taxon>
        <taxon>Tracheophyta</taxon>
        <taxon>Spermatophyta</taxon>
        <taxon>Magnoliopsida</taxon>
        <taxon>Liliopsida</taxon>
        <taxon>Poales</taxon>
        <taxon>Poaceae</taxon>
        <taxon>BOP clade</taxon>
        <taxon>Oryzoideae</taxon>
        <taxon>Oryzeae</taxon>
        <taxon>Oryzinae</taxon>
        <taxon>Oryza</taxon>
        <taxon>Oryza sativa</taxon>
    </lineage>
</organism>
<evidence type="ECO:0000256" key="1">
    <source>
        <dbReference type="ARBA" id="ARBA00010746"/>
    </source>
</evidence>
<dbReference type="OMA" id="VEYNCYI"/>
<dbReference type="GO" id="GO:0009699">
    <property type="term" value="P:phenylpropanoid biosynthetic process"/>
    <property type="evidence" value="ECO:0007669"/>
    <property type="project" value="UniProtKB-ARBA"/>
</dbReference>
<reference evidence="5" key="3">
    <citation type="submission" date="2005-04" db="EMBL/GenBank/DDBJ databases">
        <authorList>
            <person name="Buell R."/>
        </authorList>
    </citation>
    <scope>NUCLEOTIDE SEQUENCE</scope>
</reference>
<sequence length="182" mass="19761">MARGLAVMSVLLFVLATTTKADMEGRSRPNALGNSLVPTHLHFYFHDKVTSPSPSAVRVVNPPNNTSLTFLGMVVVMDDPLTERPDPASKLVGHAQGMYVSSDQARIGFLQAMNIVLTAGSYNGSVVIVLGSNHISDIIHEMPILGGTGHFRFARGYAQARTYFLDPNGLDAIVEYNVYVFH</sequence>
<dbReference type="AlphaFoldDB" id="A3C978"/>
<comment type="subunit">
    <text evidence="2 4">Homodimer.</text>
</comment>
<comment type="similarity">
    <text evidence="1 4">Belongs to the plant dirigent protein family.</text>
</comment>
<dbReference type="Gene3D" id="2.40.480.10">
    <property type="entry name" value="Allene oxide cyclase-like"/>
    <property type="match status" value="1"/>
</dbReference>
<comment type="subcellular location">
    <subcellularLocation>
        <location evidence="4">Secreted</location>
        <location evidence="4">Extracellular space</location>
        <location evidence="4">Apoplast</location>
    </subcellularLocation>
</comment>
<dbReference type="GO" id="GO:0048046">
    <property type="term" value="C:apoplast"/>
    <property type="evidence" value="ECO:0007669"/>
    <property type="project" value="UniProtKB-SubCell"/>
</dbReference>
<dbReference type="Gramene" id="Os11t0179500-00">
    <property type="protein sequence ID" value="Os11t0179500-00"/>
    <property type="gene ID" value="Os11g0179500"/>
</dbReference>
<dbReference type="PANTHER" id="PTHR21495">
    <property type="entry name" value="NUCLEOPORIN-RELATED"/>
    <property type="match status" value="1"/>
</dbReference>
<dbReference type="Pfam" id="PF03018">
    <property type="entry name" value="Dirigent"/>
    <property type="match status" value="1"/>
</dbReference>
<comment type="function">
    <text evidence="4">Dirigent proteins impart stereoselectivity on the phenoxy radical-coupling reaction, yielding optically active lignans from two molecules of coniferyl alcohol in the biosynthesis of lignans, flavonolignans, and alkaloids and thus plays a central role in plant secondary metabolism.</text>
</comment>
<evidence type="ECO:0000256" key="2">
    <source>
        <dbReference type="ARBA" id="ARBA00011738"/>
    </source>
</evidence>
<reference evidence="5" key="4">
    <citation type="submission" date="2006-11" db="EMBL/GenBank/DDBJ databases">
        <title>.</title>
        <authorList>
            <person name="Buell C."/>
            <person name="Yuan Q."/>
            <person name="Ouyang S."/>
            <person name="Liu J."/>
            <person name="Wang A."/>
            <person name="Maiti R."/>
            <person name="Lin H."/>
            <person name="Zhu W."/>
            <person name="Hamilton J."/>
            <person name="Jones K."/>
            <person name="Tallon L."/>
            <person name="Feldblyum T."/>
            <person name="Tsitrin T."/>
            <person name="Bera J."/>
            <person name="Kim M."/>
            <person name="Jin S."/>
            <person name="Fadrosh D."/>
            <person name="Vuong H."/>
            <person name="Overton II L."/>
            <person name="Reardon M."/>
            <person name="Weaver B."/>
            <person name="Johri S."/>
            <person name="Lewis M."/>
            <person name="Utterback T."/>
            <person name="Van Aken S."/>
            <person name="Wortman J."/>
            <person name="Haas B."/>
            <person name="Koo H."/>
            <person name="Zismann V."/>
            <person name="Hsiao J."/>
            <person name="Iobst S."/>
            <person name="de Vazeilles A."/>
            <person name="White O."/>
            <person name="Salzberg S."/>
            <person name="Fraser C."/>
        </authorList>
    </citation>
    <scope>NUCLEOTIDE SEQUENCE</scope>
</reference>
<keyword evidence="3 4" id="KW-0964">Secreted</keyword>
<evidence type="ECO:0000256" key="3">
    <source>
        <dbReference type="ARBA" id="ARBA00022525"/>
    </source>
</evidence>
<keyword evidence="4" id="KW-0732">Signal</keyword>
<dbReference type="EMBL" id="CM000148">
    <property type="protein sequence ID" value="EAZ17641.1"/>
    <property type="molecule type" value="Genomic_DNA"/>
</dbReference>
<dbReference type="InterPro" id="IPR004265">
    <property type="entry name" value="Dirigent"/>
</dbReference>
<dbReference type="SMR" id="A3C978"/>
<dbReference type="InterPro" id="IPR044859">
    <property type="entry name" value="Allene_oxi_cyc_Dirigent"/>
</dbReference>
<evidence type="ECO:0000313" key="7">
    <source>
        <dbReference type="Proteomes" id="UP000000763"/>
    </source>
</evidence>
<name>A3C978_ORYSJ</name>
<evidence type="ECO:0000313" key="6">
    <source>
        <dbReference type="EMBL" id="EAZ17641.1"/>
    </source>
</evidence>
<feature type="signal peptide" evidence="4">
    <location>
        <begin position="1"/>
        <end position="21"/>
    </location>
</feature>